<dbReference type="RefSeq" id="WP_092842413.1">
    <property type="nucleotide sequence ID" value="NZ_FOVP01000046.1"/>
</dbReference>
<reference evidence="2" key="1">
    <citation type="submission" date="2016-10" db="EMBL/GenBank/DDBJ databases">
        <authorList>
            <person name="Varghese N."/>
            <person name="Submissions S."/>
        </authorList>
    </citation>
    <scope>NUCLEOTIDE SEQUENCE [LARGE SCALE GENOMIC DNA]</scope>
    <source>
        <strain evidence="2">DSM 28463</strain>
    </source>
</reference>
<proteinExistence type="predicted"/>
<evidence type="ECO:0000313" key="1">
    <source>
        <dbReference type="EMBL" id="SFO41383.1"/>
    </source>
</evidence>
<sequence length="277" mass="29984">MRVFRVTRAVILGGLFALSLSLNVATVAFNSVAVLVSGAYEAVTGAASVLGGLRRDADNKTKKIASMSDDLVAKNRRIASMSDDLEIRNRRMASMSDDLVVKDRRIAALSEDVALRNKQVVGLTDEVTELRQAKTLTYRGQRRLVGEAVGDTTTRVSRRIASAAARSAGSVAAEAIPVAGVAVVLGVTAWELKDACDTMQDLRELDLAFNPDTSLDPEVSEVCGRTVPSGEEVWQTVKSSPGKAWASAREHLPDLPELSMPELPEFSVPDINWRFWD</sequence>
<evidence type="ECO:0000313" key="2">
    <source>
        <dbReference type="Proteomes" id="UP000198599"/>
    </source>
</evidence>
<dbReference type="AlphaFoldDB" id="A0A1I5GZL2"/>
<name>A0A1I5GZL2_9RHOB</name>
<dbReference type="OrthoDB" id="7743350at2"/>
<dbReference type="STRING" id="1005928.SAMN04487859_1462"/>
<keyword evidence="2" id="KW-1185">Reference proteome</keyword>
<gene>
    <name evidence="1" type="ORF">SAMN04487859_1462</name>
</gene>
<protein>
    <submittedName>
        <fullName evidence="1">Uncharacterized protein</fullName>
    </submittedName>
</protein>
<dbReference type="Proteomes" id="UP000198599">
    <property type="component" value="Unassembled WGS sequence"/>
</dbReference>
<accession>A0A1I5GZL2</accession>
<dbReference type="EMBL" id="FOVP01000046">
    <property type="protein sequence ID" value="SFO41383.1"/>
    <property type="molecule type" value="Genomic_DNA"/>
</dbReference>
<organism evidence="1 2">
    <name type="scientific">Roseovarius lutimaris</name>
    <dbReference type="NCBI Taxonomy" id="1005928"/>
    <lineage>
        <taxon>Bacteria</taxon>
        <taxon>Pseudomonadati</taxon>
        <taxon>Pseudomonadota</taxon>
        <taxon>Alphaproteobacteria</taxon>
        <taxon>Rhodobacterales</taxon>
        <taxon>Roseobacteraceae</taxon>
        <taxon>Roseovarius</taxon>
    </lineage>
</organism>